<proteinExistence type="predicted"/>
<evidence type="ECO:0000256" key="1">
    <source>
        <dbReference type="ARBA" id="ARBA00023002"/>
    </source>
</evidence>
<dbReference type="InterPro" id="IPR050740">
    <property type="entry name" value="Aldehyde_DH_Superfamily"/>
</dbReference>
<feature type="region of interest" description="Disordered" evidence="2">
    <location>
        <begin position="379"/>
        <end position="423"/>
    </location>
</feature>
<evidence type="ECO:0000256" key="2">
    <source>
        <dbReference type="SAM" id="MobiDB-lite"/>
    </source>
</evidence>
<reference evidence="4" key="3">
    <citation type="submission" date="2023-02" db="EMBL/GenBank/DDBJ databases">
        <authorList>
            <person name="Sun Q."/>
            <person name="Mori K."/>
        </authorList>
    </citation>
    <scope>NUCLEOTIDE SEQUENCE</scope>
    <source>
        <strain evidence="4">NBRC 108728</strain>
    </source>
</reference>
<dbReference type="Gene3D" id="3.40.605.10">
    <property type="entry name" value="Aldehyde Dehydrogenase, Chain A, domain 1"/>
    <property type="match status" value="1"/>
</dbReference>
<reference evidence="6" key="2">
    <citation type="journal article" date="2019" name="Int. J. Syst. Evol. Microbiol.">
        <title>The Global Catalogue of Microorganisms (GCM) 10K type strain sequencing project: providing services to taxonomists for standard genome sequencing and annotation.</title>
        <authorList>
            <consortium name="The Broad Institute Genomics Platform"/>
            <consortium name="The Broad Institute Genome Sequencing Center for Infectious Disease"/>
            <person name="Wu L."/>
            <person name="Ma J."/>
        </authorList>
    </citation>
    <scope>NUCLEOTIDE SEQUENCE [LARGE SCALE GENOMIC DNA]</scope>
    <source>
        <strain evidence="6">NBRC 108728</strain>
    </source>
</reference>
<dbReference type="InterPro" id="IPR016163">
    <property type="entry name" value="Ald_DH_C"/>
</dbReference>
<evidence type="ECO:0000313" key="6">
    <source>
        <dbReference type="Proteomes" id="UP001321486"/>
    </source>
</evidence>
<dbReference type="PANTHER" id="PTHR43353">
    <property type="entry name" value="SUCCINATE-SEMIALDEHYDE DEHYDROGENASE, MITOCHONDRIAL"/>
    <property type="match status" value="1"/>
</dbReference>
<gene>
    <name evidence="4" type="ORF">GCM10025867_00480</name>
    <name evidence="5" type="ORF">GCM10025867_45210</name>
</gene>
<dbReference type="InterPro" id="IPR016162">
    <property type="entry name" value="Ald_DH_N"/>
</dbReference>
<feature type="region of interest" description="Disordered" evidence="2">
    <location>
        <begin position="309"/>
        <end position="361"/>
    </location>
</feature>
<dbReference type="SUPFAM" id="SSF53720">
    <property type="entry name" value="ALDH-like"/>
    <property type="match status" value="1"/>
</dbReference>
<feature type="domain" description="Aldehyde dehydrogenase" evidence="3">
    <location>
        <begin position="7"/>
        <end position="296"/>
    </location>
</feature>
<feature type="compositionally biased region" description="Polar residues" evidence="2">
    <location>
        <begin position="389"/>
        <end position="402"/>
    </location>
</feature>
<evidence type="ECO:0000313" key="5">
    <source>
        <dbReference type="EMBL" id="BDZ52280.1"/>
    </source>
</evidence>
<evidence type="ECO:0000313" key="4">
    <source>
        <dbReference type="EMBL" id="BDZ47807.1"/>
    </source>
</evidence>
<evidence type="ECO:0000259" key="3">
    <source>
        <dbReference type="Pfam" id="PF00171"/>
    </source>
</evidence>
<sequence>MSTLLHETSTTELERLVALSTAAAEVAAETPDTVRAAWLEAAADRLDENARELVPLADEESHLGTPRLTGELARTTAQLRLFAAVLREGSYLEATIDHADAAAVPPHGDLRRLLVPLGPVAVFAASNFPFAFSVAGGDTASALAVGCSAVVKAHPGHPRLSRRIADLVSAALDAQGAPAGLLTLIEGQDAGIALVEHPDIAAVGFTGSVTGGRALFDRAVRRSVPIPFYGELGSVNPVVVTPSAAASRGRELAEGLAGSFTMGAGQFCTKPGVVFVPAESAEAFRRDLAAAVPSLEAPLLTESIRTGFPAGSRLSPPTPGWTSCPAILRSRPSPTRRRRWSSRPTWRRSCSAPTSCSKSASGRSRCWCATVTAPSCWPVSPPSRGASREPSTPTPERSSTISWPPFARRRAVSSSPVGRPGWR</sequence>
<dbReference type="Gene3D" id="3.40.309.10">
    <property type="entry name" value="Aldehyde Dehydrogenase, Chain A, domain 2"/>
    <property type="match status" value="1"/>
</dbReference>
<dbReference type="InterPro" id="IPR016161">
    <property type="entry name" value="Ald_DH/histidinol_DH"/>
</dbReference>
<protein>
    <recommendedName>
        <fullName evidence="3">Aldehyde dehydrogenase domain-containing protein</fullName>
    </recommendedName>
</protein>
<organism evidence="4 6">
    <name type="scientific">Frondihabitans sucicola</name>
    <dbReference type="NCBI Taxonomy" id="1268041"/>
    <lineage>
        <taxon>Bacteria</taxon>
        <taxon>Bacillati</taxon>
        <taxon>Actinomycetota</taxon>
        <taxon>Actinomycetes</taxon>
        <taxon>Micrococcales</taxon>
        <taxon>Microbacteriaceae</taxon>
        <taxon>Frondihabitans</taxon>
    </lineage>
</organism>
<keyword evidence="6" id="KW-1185">Reference proteome</keyword>
<feature type="compositionally biased region" description="Polar residues" evidence="2">
    <location>
        <begin position="351"/>
        <end position="361"/>
    </location>
</feature>
<dbReference type="PANTHER" id="PTHR43353:SF3">
    <property type="entry name" value="ALDEHYDE DEHYDROGENASE-RELATED"/>
    <property type="match status" value="1"/>
</dbReference>
<accession>A0ABM8GHH5</accession>
<dbReference type="InterPro" id="IPR015590">
    <property type="entry name" value="Aldehyde_DH_dom"/>
</dbReference>
<dbReference type="Pfam" id="PF00171">
    <property type="entry name" value="Aldedh"/>
    <property type="match status" value="1"/>
</dbReference>
<dbReference type="EMBL" id="AP027732">
    <property type="protein sequence ID" value="BDZ47807.1"/>
    <property type="molecule type" value="Genomic_DNA"/>
</dbReference>
<name>A0ABM8GHH5_9MICO</name>
<reference evidence="4" key="1">
    <citation type="journal article" date="2014" name="Int. J. Syst. Evol. Microbiol.">
        <title>Complete genome of a new Firmicutes species belonging to the dominant human colonic microbiota ('Ruminococcus bicirculans') reveals two chromosomes and a selective capacity to utilize plant glucans.</title>
        <authorList>
            <consortium name="NISC Comparative Sequencing Program"/>
            <person name="Wegmann U."/>
            <person name="Louis P."/>
            <person name="Goesmann A."/>
            <person name="Henrissat B."/>
            <person name="Duncan S.H."/>
            <person name="Flint H.J."/>
        </authorList>
    </citation>
    <scope>NUCLEOTIDE SEQUENCE</scope>
    <source>
        <strain evidence="4">NBRC 108728</strain>
    </source>
</reference>
<dbReference type="Proteomes" id="UP001321486">
    <property type="component" value="Chromosome"/>
</dbReference>
<dbReference type="EMBL" id="AP027732">
    <property type="protein sequence ID" value="BDZ52280.1"/>
    <property type="molecule type" value="Genomic_DNA"/>
</dbReference>
<keyword evidence="1" id="KW-0560">Oxidoreductase</keyword>